<dbReference type="Proteomes" id="UP000029224">
    <property type="component" value="Unassembled WGS sequence"/>
</dbReference>
<proteinExistence type="predicted"/>
<reference evidence="1 2" key="2">
    <citation type="submission" date="2014-09" db="EMBL/GenBank/DDBJ databases">
        <authorList>
            <consortium name="NBRP consortium"/>
            <person name="Sawabe T."/>
            <person name="Meirelles P."/>
            <person name="Nakanishi M."/>
            <person name="Sayaka M."/>
            <person name="Hattori M."/>
            <person name="Ohkuma M."/>
        </authorList>
    </citation>
    <scope>NUCLEOTIDE SEQUENCE [LARGE SCALE GENOMIC DNA]</scope>
    <source>
        <strain evidence="1 2">JCM 19240</strain>
    </source>
</reference>
<evidence type="ECO:0000313" key="1">
    <source>
        <dbReference type="EMBL" id="GAL34771.1"/>
    </source>
</evidence>
<organism evidence="1 2">
    <name type="scientific">Vibrio maritimus</name>
    <dbReference type="NCBI Taxonomy" id="990268"/>
    <lineage>
        <taxon>Bacteria</taxon>
        <taxon>Pseudomonadati</taxon>
        <taxon>Pseudomonadota</taxon>
        <taxon>Gammaproteobacteria</taxon>
        <taxon>Vibrionales</taxon>
        <taxon>Vibrionaceae</taxon>
        <taxon>Vibrio</taxon>
    </lineage>
</organism>
<keyword evidence="2" id="KW-1185">Reference proteome</keyword>
<name>A0A090T495_9VIBR</name>
<accession>A0A090T495</accession>
<dbReference type="EMBL" id="BBMT01000005">
    <property type="protein sequence ID" value="GAL34771.1"/>
    <property type="molecule type" value="Genomic_DNA"/>
</dbReference>
<protein>
    <submittedName>
        <fullName evidence="1">Uncharacterized protein</fullName>
    </submittedName>
</protein>
<evidence type="ECO:0000313" key="2">
    <source>
        <dbReference type="Proteomes" id="UP000029224"/>
    </source>
</evidence>
<sequence length="68" mass="7712">MKVNNLGQAGCLDKATLLQLVIRSFPEEINEAVNYESGEVCIDYVKLDHKLKFDLVLLEVDLIYSPKD</sequence>
<reference evidence="1 2" key="1">
    <citation type="submission" date="2014-09" db="EMBL/GenBank/DDBJ databases">
        <title>Vibrio maritimus JCM 19240. (C210) whole genome shotgun sequence.</title>
        <authorList>
            <person name="Sawabe T."/>
            <person name="Meirelles P."/>
            <person name="Nakanishi M."/>
            <person name="Sayaka M."/>
            <person name="Hattori M."/>
            <person name="Ohkuma M."/>
        </authorList>
    </citation>
    <scope>NUCLEOTIDE SEQUENCE [LARGE SCALE GENOMIC DNA]</scope>
    <source>
        <strain evidence="1 2">JCM 19240</strain>
    </source>
</reference>
<dbReference type="AlphaFoldDB" id="A0A090T495"/>
<comment type="caution">
    <text evidence="1">The sequence shown here is derived from an EMBL/GenBank/DDBJ whole genome shotgun (WGS) entry which is preliminary data.</text>
</comment>
<gene>
    <name evidence="1" type="ORF">JCM19240_4321</name>
</gene>